<reference evidence="2" key="1">
    <citation type="journal article" date="2019" name="Int. J. Syst. Evol. Microbiol.">
        <title>The Global Catalogue of Microorganisms (GCM) 10K type strain sequencing project: providing services to taxonomists for standard genome sequencing and annotation.</title>
        <authorList>
            <consortium name="The Broad Institute Genomics Platform"/>
            <consortium name="The Broad Institute Genome Sequencing Center for Infectious Disease"/>
            <person name="Wu L."/>
            <person name="Ma J."/>
        </authorList>
    </citation>
    <scope>NUCLEOTIDE SEQUENCE [LARGE SCALE GENOMIC DNA]</scope>
    <source>
        <strain evidence="2">NBRC 102407</strain>
    </source>
</reference>
<sequence length="73" mass="8436">MGTPVWNADLPMRRMTITGFHGKAVSNSQSAYREAPESHLFRRRADCRFSYQPMFDNCGLEDVIHLDDMNETN</sequence>
<keyword evidence="2" id="KW-1185">Reference proteome</keyword>
<name>A0ABQ6FCD8_9RHOO</name>
<dbReference type="Proteomes" id="UP001157167">
    <property type="component" value="Unassembled WGS sequence"/>
</dbReference>
<protein>
    <submittedName>
        <fullName evidence="1">Uncharacterized protein</fullName>
    </submittedName>
</protein>
<evidence type="ECO:0000313" key="2">
    <source>
        <dbReference type="Proteomes" id="UP001157167"/>
    </source>
</evidence>
<dbReference type="EMBL" id="BSPX01000035">
    <property type="protein sequence ID" value="GLT22956.1"/>
    <property type="molecule type" value="Genomic_DNA"/>
</dbReference>
<comment type="caution">
    <text evidence="1">The sequence shown here is derived from an EMBL/GenBank/DDBJ whole genome shotgun (WGS) entry which is preliminary data.</text>
</comment>
<organism evidence="1 2">
    <name type="scientific">Zoogloea oryzae</name>
    <dbReference type="NCBI Taxonomy" id="310767"/>
    <lineage>
        <taxon>Bacteria</taxon>
        <taxon>Pseudomonadati</taxon>
        <taxon>Pseudomonadota</taxon>
        <taxon>Betaproteobacteria</taxon>
        <taxon>Rhodocyclales</taxon>
        <taxon>Zoogloeaceae</taxon>
        <taxon>Zoogloea</taxon>
    </lineage>
</organism>
<proteinExistence type="predicted"/>
<accession>A0ABQ6FCD8</accession>
<evidence type="ECO:0000313" key="1">
    <source>
        <dbReference type="EMBL" id="GLT22956.1"/>
    </source>
</evidence>
<gene>
    <name evidence="1" type="ORF">GCM10007933_24170</name>
</gene>